<dbReference type="SUPFAM" id="SSF47336">
    <property type="entry name" value="ACP-like"/>
    <property type="match status" value="1"/>
</dbReference>
<dbReference type="GO" id="GO:0017000">
    <property type="term" value="P:antibiotic biosynthetic process"/>
    <property type="evidence" value="ECO:0007669"/>
    <property type="project" value="UniProtKB-ARBA"/>
</dbReference>
<dbReference type="InterPro" id="IPR020806">
    <property type="entry name" value="PKS_PP-bd"/>
</dbReference>
<dbReference type="PROSITE" id="PS50075">
    <property type="entry name" value="CARRIER"/>
    <property type="match status" value="1"/>
</dbReference>
<feature type="domain" description="Carrier" evidence="3">
    <location>
        <begin position="4"/>
        <end position="82"/>
    </location>
</feature>
<evidence type="ECO:0000256" key="2">
    <source>
        <dbReference type="ARBA" id="ARBA00022553"/>
    </source>
</evidence>
<dbReference type="SMART" id="SM00823">
    <property type="entry name" value="PKS_PP"/>
    <property type="match status" value="1"/>
</dbReference>
<protein>
    <recommendedName>
        <fullName evidence="3">Carrier domain-containing protein</fullName>
    </recommendedName>
</protein>
<dbReference type="EMBL" id="BMVB01000003">
    <property type="protein sequence ID" value="GHC40230.1"/>
    <property type="molecule type" value="Genomic_DNA"/>
</dbReference>
<dbReference type="Proteomes" id="UP000646244">
    <property type="component" value="Unassembled WGS sequence"/>
</dbReference>
<dbReference type="Pfam" id="PF00550">
    <property type="entry name" value="PP-binding"/>
    <property type="match status" value="1"/>
</dbReference>
<name>A0A918TGC6_STRCJ</name>
<dbReference type="InterPro" id="IPR036736">
    <property type="entry name" value="ACP-like_sf"/>
</dbReference>
<evidence type="ECO:0000313" key="5">
    <source>
        <dbReference type="Proteomes" id="UP000646244"/>
    </source>
</evidence>
<proteinExistence type="predicted"/>
<comment type="caution">
    <text evidence="4">The sequence shown here is derived from an EMBL/GenBank/DDBJ whole genome shotgun (WGS) entry which is preliminary data.</text>
</comment>
<reference evidence="4" key="1">
    <citation type="journal article" date="2014" name="Int. J. Syst. Evol. Microbiol.">
        <title>Complete genome sequence of Corynebacterium casei LMG S-19264T (=DSM 44701T), isolated from a smear-ripened cheese.</title>
        <authorList>
            <consortium name="US DOE Joint Genome Institute (JGI-PGF)"/>
            <person name="Walter F."/>
            <person name="Albersmeier A."/>
            <person name="Kalinowski J."/>
            <person name="Ruckert C."/>
        </authorList>
    </citation>
    <scope>NUCLEOTIDE SEQUENCE</scope>
    <source>
        <strain evidence="4">JCM 4633</strain>
    </source>
</reference>
<sequence>MNAESTTVDLEQLRAAIAEVLELDPAEVTDDAHFVRDLGGDSLLALEMQIVLETQYGVRLTEDDLGEATSLRGMYELVLKKTAAG</sequence>
<dbReference type="SMART" id="SM01294">
    <property type="entry name" value="PKS_PP_betabranch"/>
    <property type="match status" value="1"/>
</dbReference>
<dbReference type="Gene3D" id="1.10.1200.10">
    <property type="entry name" value="ACP-like"/>
    <property type="match status" value="1"/>
</dbReference>
<keyword evidence="2" id="KW-0597">Phosphoprotein</keyword>
<gene>
    <name evidence="4" type="ORF">GCM10010507_12940</name>
</gene>
<dbReference type="AlphaFoldDB" id="A0A918TGC6"/>
<dbReference type="GO" id="GO:0031177">
    <property type="term" value="F:phosphopantetheine binding"/>
    <property type="evidence" value="ECO:0007669"/>
    <property type="project" value="InterPro"/>
</dbReference>
<keyword evidence="1" id="KW-0596">Phosphopantetheine</keyword>
<reference evidence="4" key="2">
    <citation type="submission" date="2020-09" db="EMBL/GenBank/DDBJ databases">
        <authorList>
            <person name="Sun Q."/>
            <person name="Ohkuma M."/>
        </authorList>
    </citation>
    <scope>NUCLEOTIDE SEQUENCE</scope>
    <source>
        <strain evidence="4">JCM 4633</strain>
    </source>
</reference>
<dbReference type="InterPro" id="IPR009081">
    <property type="entry name" value="PP-bd_ACP"/>
</dbReference>
<evidence type="ECO:0000256" key="1">
    <source>
        <dbReference type="ARBA" id="ARBA00022450"/>
    </source>
</evidence>
<evidence type="ECO:0000313" key="4">
    <source>
        <dbReference type="EMBL" id="GHC40230.1"/>
    </source>
</evidence>
<accession>A0A918TGC6</accession>
<organism evidence="4 5">
    <name type="scientific">Streptomyces cinnamoneus</name>
    <name type="common">Streptoverticillium cinnamoneum</name>
    <dbReference type="NCBI Taxonomy" id="53446"/>
    <lineage>
        <taxon>Bacteria</taxon>
        <taxon>Bacillati</taxon>
        <taxon>Actinomycetota</taxon>
        <taxon>Actinomycetes</taxon>
        <taxon>Kitasatosporales</taxon>
        <taxon>Streptomycetaceae</taxon>
        <taxon>Streptomyces</taxon>
        <taxon>Streptomyces cinnamoneus group</taxon>
    </lineage>
</organism>
<evidence type="ECO:0000259" key="3">
    <source>
        <dbReference type="PROSITE" id="PS50075"/>
    </source>
</evidence>
<dbReference type="RefSeq" id="WP_190108652.1">
    <property type="nucleotide sequence ID" value="NZ_BMVB01000003.1"/>
</dbReference>